<comment type="similarity">
    <text evidence="2 3">Belongs to the peptidase M16 family.</text>
</comment>
<feature type="region of interest" description="Disordered" evidence="4">
    <location>
        <begin position="554"/>
        <end position="579"/>
    </location>
</feature>
<dbReference type="InterPro" id="IPR011249">
    <property type="entry name" value="Metalloenz_LuxS/M16"/>
</dbReference>
<comment type="caution">
    <text evidence="8">The sequence shown here is derived from an EMBL/GenBank/DDBJ whole genome shotgun (WGS) entry which is preliminary data.</text>
</comment>
<feature type="domain" description="Peptidase M16 C-terminal" evidence="7">
    <location>
        <begin position="200"/>
        <end position="371"/>
    </location>
</feature>
<dbReference type="GO" id="GO:0046872">
    <property type="term" value="F:metal ion binding"/>
    <property type="evidence" value="ECO:0007669"/>
    <property type="project" value="InterPro"/>
</dbReference>
<sequence length="918" mass="100438">MVLMRVIPAILVLVSMGAVRAADPPEKMAAIEGVTEYRFGNGARALLFPDASQPTITVNMTVLVGSRHEGYGEAGMAHLLEHLVFKGTPTFRDVPKALRDHGASFNGTTNQDRTNYFETLPATDENLEFAIHLECDRLVNSFIDREDLLKEFTVVRNEFERGENSPEGVLFQRVMAAAYEWHNYGQTTIGNRSDIERVPIENLQAFYRRYYQPDNVVLIVTGRFEESKALELLGKYLGSIPRPERRLDATYTEEPAQDGEREVILRRVGGVGAVVAAYHMPAASHEDWAALSILGSVLSETKVGRLDRALVETKIATSASGRSDSSHDPGLFTFSASPVEGRLNETRELLLKTIDELGSVEFSAEEVERAKLRAKRGSEQLMTSAAAMASALSGAASLGDWRLLFLQRDRVQSVTAADVNRVAATYFKPWNRTLGLFIPSDAPRRLTIPSVPSIADVVKDYKGGAAVAAGEAFDPTPENLDARTRIIEEDGLRIALLPKKNRGETVAMTLALRYGNEESLKDQGTAASMIPSMLMAGTKRLDRQALQQEMDRLNVQIGGGGGGGRGRRGGRGGGGGGGAAGTLSFSIEARRDSLEKGIYLLGEILREPAFPAEEFEQMRLRSASMIASMESDPATLSSELLSRSLSQYPKGDVRYSMTMTERKEELESVTLDQLKSVYQQQLSASHAEIAIVGDFEVESAMSAVREILKGWKSETPWKEISREARADVESKKQDIVTPDKANAVFLAGLSFAMNDDHPDAAALQLGNFILGGGTLSSRLGDRIRQNEGLSYGVNSSVSIPSTGNDARFGINAITNPANMKAVEKAAMEELERFLKDGPTAKELSDAQTAWLESRKVSRSSDGAIAAQLISNLHLSRKFARDAEEERRISVLTPEQVRDAFRRHIDPAKLVVIRAGDLR</sequence>
<dbReference type="GO" id="GO:0006508">
    <property type="term" value="P:proteolysis"/>
    <property type="evidence" value="ECO:0007669"/>
    <property type="project" value="InterPro"/>
</dbReference>
<evidence type="ECO:0000256" key="3">
    <source>
        <dbReference type="RuleBase" id="RU004447"/>
    </source>
</evidence>
<dbReference type="SUPFAM" id="SSF63411">
    <property type="entry name" value="LuxS/MPP-like metallohydrolase"/>
    <property type="match status" value="4"/>
</dbReference>
<comment type="cofactor">
    <cofactor evidence="1">
        <name>Zn(2+)</name>
        <dbReference type="ChEBI" id="CHEBI:29105"/>
    </cofactor>
</comment>
<dbReference type="Pfam" id="PF00675">
    <property type="entry name" value="Peptidase_M16"/>
    <property type="match status" value="1"/>
</dbReference>
<dbReference type="InterPro" id="IPR050361">
    <property type="entry name" value="MPP/UQCRC_Complex"/>
</dbReference>
<evidence type="ECO:0000256" key="2">
    <source>
        <dbReference type="ARBA" id="ARBA00007261"/>
    </source>
</evidence>
<dbReference type="Proteomes" id="UP000321083">
    <property type="component" value="Unassembled WGS sequence"/>
</dbReference>
<protein>
    <submittedName>
        <fullName evidence="8">Peptidase M16B</fullName>
    </submittedName>
</protein>
<keyword evidence="5" id="KW-0732">Signal</keyword>
<dbReference type="InterPro" id="IPR011765">
    <property type="entry name" value="Pept_M16_N"/>
</dbReference>
<evidence type="ECO:0000256" key="4">
    <source>
        <dbReference type="SAM" id="MobiDB-lite"/>
    </source>
</evidence>
<name>A0A5C6M7K3_9PLAN</name>
<evidence type="ECO:0000259" key="7">
    <source>
        <dbReference type="Pfam" id="PF05193"/>
    </source>
</evidence>
<gene>
    <name evidence="8" type="ORF">E3A20_08000</name>
</gene>
<reference evidence="8 9" key="2">
    <citation type="submission" date="2019-08" db="EMBL/GenBank/DDBJ databases">
        <authorList>
            <person name="Henke P."/>
        </authorList>
    </citation>
    <scope>NUCLEOTIDE SEQUENCE [LARGE SCALE GENOMIC DNA]</scope>
    <source>
        <strain evidence="8">Phe10_nw2017</strain>
    </source>
</reference>
<feature type="domain" description="Peptidase M16 C-terminal" evidence="7">
    <location>
        <begin position="668"/>
        <end position="848"/>
    </location>
</feature>
<evidence type="ECO:0000256" key="1">
    <source>
        <dbReference type="ARBA" id="ARBA00001947"/>
    </source>
</evidence>
<dbReference type="GO" id="GO:0004222">
    <property type="term" value="F:metalloendopeptidase activity"/>
    <property type="evidence" value="ECO:0007669"/>
    <property type="project" value="InterPro"/>
</dbReference>
<accession>A0A5C6M7K3</accession>
<feature type="domain" description="Peptidase M16 N-terminal" evidence="6">
    <location>
        <begin position="50"/>
        <end position="190"/>
    </location>
</feature>
<dbReference type="Gene3D" id="3.30.830.10">
    <property type="entry name" value="Metalloenzyme, LuxS/M16 peptidase-like"/>
    <property type="match status" value="4"/>
</dbReference>
<evidence type="ECO:0000259" key="6">
    <source>
        <dbReference type="Pfam" id="PF00675"/>
    </source>
</evidence>
<feature type="signal peptide" evidence="5">
    <location>
        <begin position="1"/>
        <end position="21"/>
    </location>
</feature>
<dbReference type="EMBL" id="SRHE01000116">
    <property type="protein sequence ID" value="TWW10075.1"/>
    <property type="molecule type" value="Genomic_DNA"/>
</dbReference>
<feature type="chain" id="PRO_5023042276" evidence="5">
    <location>
        <begin position="22"/>
        <end position="918"/>
    </location>
</feature>
<organism evidence="8 9">
    <name type="scientific">Planctomyces bekefii</name>
    <dbReference type="NCBI Taxonomy" id="1653850"/>
    <lineage>
        <taxon>Bacteria</taxon>
        <taxon>Pseudomonadati</taxon>
        <taxon>Planctomycetota</taxon>
        <taxon>Planctomycetia</taxon>
        <taxon>Planctomycetales</taxon>
        <taxon>Planctomycetaceae</taxon>
        <taxon>Planctomyces</taxon>
    </lineage>
</organism>
<dbReference type="InterPro" id="IPR001431">
    <property type="entry name" value="Pept_M16_Zn_BS"/>
</dbReference>
<evidence type="ECO:0000313" key="8">
    <source>
        <dbReference type="EMBL" id="TWW10075.1"/>
    </source>
</evidence>
<keyword evidence="9" id="KW-1185">Reference proteome</keyword>
<evidence type="ECO:0000313" key="9">
    <source>
        <dbReference type="Proteomes" id="UP000321083"/>
    </source>
</evidence>
<dbReference type="PROSITE" id="PS00143">
    <property type="entry name" value="INSULINASE"/>
    <property type="match status" value="1"/>
</dbReference>
<dbReference type="PANTHER" id="PTHR11851">
    <property type="entry name" value="METALLOPROTEASE"/>
    <property type="match status" value="1"/>
</dbReference>
<dbReference type="PANTHER" id="PTHR11851:SF49">
    <property type="entry name" value="MITOCHONDRIAL-PROCESSING PEPTIDASE SUBUNIT ALPHA"/>
    <property type="match status" value="1"/>
</dbReference>
<proteinExistence type="inferred from homology"/>
<dbReference type="Pfam" id="PF05193">
    <property type="entry name" value="Peptidase_M16_C"/>
    <property type="match status" value="2"/>
</dbReference>
<dbReference type="InterPro" id="IPR007863">
    <property type="entry name" value="Peptidase_M16_C"/>
</dbReference>
<evidence type="ECO:0000256" key="5">
    <source>
        <dbReference type="SAM" id="SignalP"/>
    </source>
</evidence>
<reference evidence="8 9" key="1">
    <citation type="submission" date="2019-08" db="EMBL/GenBank/DDBJ databases">
        <title>100 year-old enigma solved: identification of Planctomyces bekefii, the type genus and species of the phylum Planctomycetes.</title>
        <authorList>
            <person name="Svetlana D.N."/>
            <person name="Overmann J."/>
        </authorList>
    </citation>
    <scope>NUCLEOTIDE SEQUENCE [LARGE SCALE GENOMIC DNA]</scope>
    <source>
        <strain evidence="8">Phe10_nw2017</strain>
    </source>
</reference>
<dbReference type="AlphaFoldDB" id="A0A5C6M7K3"/>